<keyword evidence="6 7" id="KW-0472">Membrane</keyword>
<feature type="transmembrane region" description="Helical" evidence="7">
    <location>
        <begin position="42"/>
        <end position="63"/>
    </location>
</feature>
<dbReference type="Proteomes" id="UP000297253">
    <property type="component" value="Unassembled WGS sequence"/>
</dbReference>
<feature type="transmembrane region" description="Helical" evidence="7">
    <location>
        <begin position="311"/>
        <end position="336"/>
    </location>
</feature>
<comment type="subcellular location">
    <subcellularLocation>
        <location evidence="1">Cell membrane</location>
        <topology evidence="1">Multi-pass membrane protein</topology>
    </subcellularLocation>
</comment>
<dbReference type="PANTHER" id="PTHR23513:SF11">
    <property type="entry name" value="STAPHYLOFERRIN A TRANSPORTER"/>
    <property type="match status" value="1"/>
</dbReference>
<dbReference type="SUPFAM" id="SSF103473">
    <property type="entry name" value="MFS general substrate transporter"/>
    <property type="match status" value="1"/>
</dbReference>
<sequence>MRKFEKRNLIYFINSRAISQIGDIMFDFANNTFLAGLNPTSLSLVAIYQSLESVIGVLFNLFGGVIADSFKRKKIIIGTNILCGITCIILSFISQEQCLVYAIVITNVILAFMSAFSGPSYKAFTKEIVKKDSIAQLNSLLETTSTVIKVTVPMIAIFLYNILGIHGVLLLDGCSFLIAALLIFFIVPVNEEVVTKEKMTISGVFNDLKIGFKYVYSHKPIFMIIVLSALVNFFLAAYNLLLPYSNQMFGEISDGLYGTFLTAEAIGGFIGAILSGFVNKSLSSKRLMFLLACSGLMLMLATPLYSMFHNVIILAFSPALFSLFLSIFNIQFFSIVQRDVDNEFLGRVFGIIFTVAILFMPVGTGVFSVVLDPNNTFNFFIIGISVTILSLVFNTLFKKYNVN</sequence>
<dbReference type="PROSITE" id="PS50850">
    <property type="entry name" value="MFS"/>
    <property type="match status" value="1"/>
</dbReference>
<dbReference type="Pfam" id="PF07690">
    <property type="entry name" value="MFS_1"/>
    <property type="match status" value="1"/>
</dbReference>
<evidence type="ECO:0000256" key="3">
    <source>
        <dbReference type="ARBA" id="ARBA00022475"/>
    </source>
</evidence>
<name>A0A4Y9JA60_9STRE</name>
<dbReference type="EMBL" id="SPPD01000011">
    <property type="protein sequence ID" value="TFU97421.1"/>
    <property type="molecule type" value="Genomic_DNA"/>
</dbReference>
<feature type="transmembrane region" description="Helical" evidence="7">
    <location>
        <begin position="75"/>
        <end position="93"/>
    </location>
</feature>
<dbReference type="InterPro" id="IPR036259">
    <property type="entry name" value="MFS_trans_sf"/>
</dbReference>
<dbReference type="InterPro" id="IPR011701">
    <property type="entry name" value="MFS"/>
</dbReference>
<organism evidence="9 10">
    <name type="scientific">Streptococcus cuniculi</name>
    <dbReference type="NCBI Taxonomy" id="1432788"/>
    <lineage>
        <taxon>Bacteria</taxon>
        <taxon>Bacillati</taxon>
        <taxon>Bacillota</taxon>
        <taxon>Bacilli</taxon>
        <taxon>Lactobacillales</taxon>
        <taxon>Streptococcaceae</taxon>
        <taxon>Streptococcus</taxon>
    </lineage>
</organism>
<evidence type="ECO:0000256" key="4">
    <source>
        <dbReference type="ARBA" id="ARBA00022692"/>
    </source>
</evidence>
<gene>
    <name evidence="9" type="ORF">E4T82_07875</name>
</gene>
<feature type="transmembrane region" description="Helical" evidence="7">
    <location>
        <begin position="99"/>
        <end position="118"/>
    </location>
</feature>
<dbReference type="Gene3D" id="1.20.1250.20">
    <property type="entry name" value="MFS general substrate transporter like domains"/>
    <property type="match status" value="1"/>
</dbReference>
<evidence type="ECO:0000313" key="9">
    <source>
        <dbReference type="EMBL" id="TFU97421.1"/>
    </source>
</evidence>
<evidence type="ECO:0000259" key="8">
    <source>
        <dbReference type="PROSITE" id="PS50850"/>
    </source>
</evidence>
<keyword evidence="4 7" id="KW-0812">Transmembrane</keyword>
<dbReference type="RefSeq" id="WP_135182295.1">
    <property type="nucleotide sequence ID" value="NZ_JADGKZ010000011.1"/>
</dbReference>
<comment type="caution">
    <text evidence="9">The sequence shown here is derived from an EMBL/GenBank/DDBJ whole genome shotgun (WGS) entry which is preliminary data.</text>
</comment>
<feature type="transmembrane region" description="Helical" evidence="7">
    <location>
        <begin position="221"/>
        <end position="244"/>
    </location>
</feature>
<feature type="transmembrane region" description="Helical" evidence="7">
    <location>
        <begin position="377"/>
        <end position="397"/>
    </location>
</feature>
<accession>A0A4Y9JA60</accession>
<feature type="transmembrane region" description="Helical" evidence="7">
    <location>
        <begin position="169"/>
        <end position="189"/>
    </location>
</feature>
<feature type="transmembrane region" description="Helical" evidence="7">
    <location>
        <begin position="287"/>
        <end position="305"/>
    </location>
</feature>
<evidence type="ECO:0000313" key="10">
    <source>
        <dbReference type="Proteomes" id="UP000297253"/>
    </source>
</evidence>
<keyword evidence="3" id="KW-1003">Cell membrane</keyword>
<feature type="transmembrane region" description="Helical" evidence="7">
    <location>
        <begin position="256"/>
        <end position="275"/>
    </location>
</feature>
<evidence type="ECO:0000256" key="7">
    <source>
        <dbReference type="SAM" id="Phobius"/>
    </source>
</evidence>
<feature type="transmembrane region" description="Helical" evidence="7">
    <location>
        <begin position="348"/>
        <end position="371"/>
    </location>
</feature>
<keyword evidence="2" id="KW-0813">Transport</keyword>
<reference evidence="9 10" key="1">
    <citation type="submission" date="2019-03" db="EMBL/GenBank/DDBJ databases">
        <title>Diversity of the mouse oral microbiome.</title>
        <authorList>
            <person name="Joseph S."/>
            <person name="Aduse-Opoku J."/>
            <person name="Curtis M."/>
            <person name="Wade W."/>
            <person name="Hashim A."/>
        </authorList>
    </citation>
    <scope>NUCLEOTIDE SEQUENCE [LARGE SCALE GENOMIC DNA]</scope>
    <source>
        <strain evidence="9 10">WM131</strain>
    </source>
</reference>
<dbReference type="GO" id="GO:0005886">
    <property type="term" value="C:plasma membrane"/>
    <property type="evidence" value="ECO:0007669"/>
    <property type="project" value="UniProtKB-SubCell"/>
</dbReference>
<evidence type="ECO:0000256" key="2">
    <source>
        <dbReference type="ARBA" id="ARBA00022448"/>
    </source>
</evidence>
<dbReference type="AlphaFoldDB" id="A0A4Y9JA60"/>
<proteinExistence type="predicted"/>
<dbReference type="PANTHER" id="PTHR23513">
    <property type="entry name" value="INTEGRAL MEMBRANE EFFLUX PROTEIN-RELATED"/>
    <property type="match status" value="1"/>
</dbReference>
<evidence type="ECO:0000256" key="5">
    <source>
        <dbReference type="ARBA" id="ARBA00022989"/>
    </source>
</evidence>
<protein>
    <submittedName>
        <fullName evidence="9">MFS transporter</fullName>
    </submittedName>
</protein>
<evidence type="ECO:0000256" key="1">
    <source>
        <dbReference type="ARBA" id="ARBA00004651"/>
    </source>
</evidence>
<feature type="transmembrane region" description="Helical" evidence="7">
    <location>
        <begin position="139"/>
        <end position="163"/>
    </location>
</feature>
<evidence type="ECO:0000256" key="6">
    <source>
        <dbReference type="ARBA" id="ARBA00023136"/>
    </source>
</evidence>
<dbReference type="InterPro" id="IPR020846">
    <property type="entry name" value="MFS_dom"/>
</dbReference>
<feature type="domain" description="Major facilitator superfamily (MFS) profile" evidence="8">
    <location>
        <begin position="1"/>
        <end position="402"/>
    </location>
</feature>
<dbReference type="CDD" id="cd06173">
    <property type="entry name" value="MFS_MefA_like"/>
    <property type="match status" value="1"/>
</dbReference>
<dbReference type="OrthoDB" id="9775268at2"/>
<dbReference type="GO" id="GO:0022857">
    <property type="term" value="F:transmembrane transporter activity"/>
    <property type="evidence" value="ECO:0007669"/>
    <property type="project" value="InterPro"/>
</dbReference>
<keyword evidence="5 7" id="KW-1133">Transmembrane helix</keyword>